<name>A0A7W9U5Z8_9BURK</name>
<organism evidence="2 3">
    <name type="scientific">Paraburkholderia bannensis</name>
    <dbReference type="NCBI Taxonomy" id="765414"/>
    <lineage>
        <taxon>Bacteria</taxon>
        <taxon>Pseudomonadati</taxon>
        <taxon>Pseudomonadota</taxon>
        <taxon>Betaproteobacteria</taxon>
        <taxon>Burkholderiales</taxon>
        <taxon>Burkholderiaceae</taxon>
        <taxon>Paraburkholderia</taxon>
    </lineage>
</organism>
<feature type="domain" description="DUF2345" evidence="1">
    <location>
        <begin position="38"/>
        <end position="98"/>
    </location>
</feature>
<evidence type="ECO:0000313" key="3">
    <source>
        <dbReference type="Proteomes" id="UP000571554"/>
    </source>
</evidence>
<keyword evidence="3" id="KW-1185">Reference proteome</keyword>
<accession>A0A7W9U5Z8</accession>
<comment type="caution">
    <text evidence="2">The sequence shown here is derived from an EMBL/GenBank/DDBJ whole genome shotgun (WGS) entry which is preliminary data.</text>
</comment>
<dbReference type="InterPro" id="IPR018769">
    <property type="entry name" value="VgrG2_DUF2345"/>
</dbReference>
<dbReference type="Proteomes" id="UP000571554">
    <property type="component" value="Unassembled WGS sequence"/>
</dbReference>
<dbReference type="AlphaFoldDB" id="A0A7W9U5Z8"/>
<dbReference type="Pfam" id="PF10106">
    <property type="entry name" value="DUF2345"/>
    <property type="match status" value="1"/>
</dbReference>
<proteinExistence type="predicted"/>
<evidence type="ECO:0000313" key="2">
    <source>
        <dbReference type="EMBL" id="MBB6106600.1"/>
    </source>
</evidence>
<sequence length="116" mass="12521">MKKIAQQSEAQDADGHQTDIVNTIAAQNEQIKGASASSNNTFPELSEPHLVIDVKAGGEITTPATIHVASQQAAITTEGHIGIASGRSFFATVRARFAFSRRPVRCIWYRLRAISS</sequence>
<reference evidence="2 3" key="1">
    <citation type="submission" date="2020-08" db="EMBL/GenBank/DDBJ databases">
        <title>Above-ground endophytic microbial communities from plants in different locations in the United States.</title>
        <authorList>
            <person name="Frank C."/>
        </authorList>
    </citation>
    <scope>NUCLEOTIDE SEQUENCE [LARGE SCALE GENOMIC DNA]</scope>
    <source>
        <strain evidence="2 3">WP4_2_2</strain>
    </source>
</reference>
<dbReference type="EMBL" id="JACHBW010000029">
    <property type="protein sequence ID" value="MBB6106600.1"/>
    <property type="molecule type" value="Genomic_DNA"/>
</dbReference>
<evidence type="ECO:0000259" key="1">
    <source>
        <dbReference type="Pfam" id="PF10106"/>
    </source>
</evidence>
<protein>
    <submittedName>
        <fullName evidence="2">Uncharacterized protein (DUF2345 family)</fullName>
    </submittedName>
</protein>
<gene>
    <name evidence="2" type="ORF">F4827_006476</name>
</gene>